<proteinExistence type="predicted"/>
<evidence type="ECO:0000313" key="3">
    <source>
        <dbReference type="Proteomes" id="UP001229313"/>
    </source>
</evidence>
<feature type="region of interest" description="Disordered" evidence="1">
    <location>
        <begin position="1"/>
        <end position="58"/>
    </location>
</feature>
<evidence type="ECO:0000256" key="1">
    <source>
        <dbReference type="SAM" id="MobiDB-lite"/>
    </source>
</evidence>
<reference evidence="2 3" key="1">
    <citation type="submission" date="2023-08" db="EMBL/GenBank/DDBJ databases">
        <title>The whole genome sequence of Lysobacter yananisis.</title>
        <authorList>
            <person name="Sun H."/>
        </authorList>
    </citation>
    <scope>NUCLEOTIDE SEQUENCE [LARGE SCALE GENOMIC DNA]</scope>
    <source>
        <strain evidence="2 3">SNNU513</strain>
    </source>
</reference>
<keyword evidence="3" id="KW-1185">Reference proteome</keyword>
<protein>
    <submittedName>
        <fullName evidence="2">Uncharacterized protein</fullName>
    </submittedName>
</protein>
<organism evidence="2 3">
    <name type="scientific">Lysobacter yananisis</name>
    <dbReference type="NCBI Taxonomy" id="1003114"/>
    <lineage>
        <taxon>Bacteria</taxon>
        <taxon>Pseudomonadati</taxon>
        <taxon>Pseudomonadota</taxon>
        <taxon>Gammaproteobacteria</taxon>
        <taxon>Lysobacterales</taxon>
        <taxon>Lysobacteraceae</taxon>
        <taxon>Lysobacter</taxon>
    </lineage>
</organism>
<feature type="compositionally biased region" description="Low complexity" evidence="1">
    <location>
        <begin position="8"/>
        <end position="20"/>
    </location>
</feature>
<sequence length="58" mass="6359">MSDKNTVPGSSDPRPGRSPGYPEPQPKDREDAHRPKRPKPDPDEGGLDREPETGPDPD</sequence>
<accession>A0ABY9P501</accession>
<dbReference type="RefSeq" id="WP_309150862.1">
    <property type="nucleotide sequence ID" value="NZ_CP133568.1"/>
</dbReference>
<feature type="compositionally biased region" description="Basic and acidic residues" evidence="1">
    <location>
        <begin position="25"/>
        <end position="52"/>
    </location>
</feature>
<dbReference type="Proteomes" id="UP001229313">
    <property type="component" value="Chromosome"/>
</dbReference>
<name>A0ABY9P501_9GAMM</name>
<dbReference type="EMBL" id="CP133568">
    <property type="protein sequence ID" value="WMT01423.1"/>
    <property type="molecule type" value="Genomic_DNA"/>
</dbReference>
<gene>
    <name evidence="2" type="ORF">RDV84_15690</name>
</gene>
<evidence type="ECO:0000313" key="2">
    <source>
        <dbReference type="EMBL" id="WMT01423.1"/>
    </source>
</evidence>